<dbReference type="InterPro" id="IPR007048">
    <property type="entry name" value="IraD/Gp25-like"/>
</dbReference>
<protein>
    <recommendedName>
        <fullName evidence="1">IraD/Gp25-like domain-containing protein</fullName>
    </recommendedName>
</protein>
<evidence type="ECO:0000313" key="3">
    <source>
        <dbReference type="Proteomes" id="UP001500604"/>
    </source>
</evidence>
<dbReference type="RefSeq" id="WP_345192657.1">
    <property type="nucleotide sequence ID" value="NZ_BAABFL010000004.1"/>
</dbReference>
<dbReference type="SUPFAM" id="SSF160719">
    <property type="entry name" value="gpW/gp25-like"/>
    <property type="match status" value="1"/>
</dbReference>
<name>A0ABP8UY81_9GAMM</name>
<reference evidence="3" key="1">
    <citation type="journal article" date="2019" name="Int. J. Syst. Evol. Microbiol.">
        <title>The Global Catalogue of Microorganisms (GCM) 10K type strain sequencing project: providing services to taxonomists for standard genome sequencing and annotation.</title>
        <authorList>
            <consortium name="The Broad Institute Genomics Platform"/>
            <consortium name="The Broad Institute Genome Sequencing Center for Infectious Disease"/>
            <person name="Wu L."/>
            <person name="Ma J."/>
        </authorList>
    </citation>
    <scope>NUCLEOTIDE SEQUENCE [LARGE SCALE GENOMIC DNA]</scope>
    <source>
        <strain evidence="3">JCM 17805</strain>
    </source>
</reference>
<evidence type="ECO:0000259" key="1">
    <source>
        <dbReference type="Pfam" id="PF04965"/>
    </source>
</evidence>
<comment type="caution">
    <text evidence="2">The sequence shown here is derived from an EMBL/GenBank/DDBJ whole genome shotgun (WGS) entry which is preliminary data.</text>
</comment>
<dbReference type="Pfam" id="PF04965">
    <property type="entry name" value="GPW_gp25"/>
    <property type="match status" value="1"/>
</dbReference>
<organism evidence="2 3">
    <name type="scientific">Kistimonas scapharcae</name>
    <dbReference type="NCBI Taxonomy" id="1036133"/>
    <lineage>
        <taxon>Bacteria</taxon>
        <taxon>Pseudomonadati</taxon>
        <taxon>Pseudomonadota</taxon>
        <taxon>Gammaproteobacteria</taxon>
        <taxon>Oceanospirillales</taxon>
        <taxon>Endozoicomonadaceae</taxon>
        <taxon>Kistimonas</taxon>
    </lineage>
</organism>
<sequence>MFEQFTDAGTNRDQTQFGVMTSLSNLLSSRVPLTPPGLAECLPLFRYGMPSLFTPICDIDRVCSDLKAAILYFEPRIEKVSITVDMKPDKALSISIEGWMTIDQQATPIRYVLS</sequence>
<dbReference type="EMBL" id="BAABFL010000004">
    <property type="protein sequence ID" value="GAA4647795.1"/>
    <property type="molecule type" value="Genomic_DNA"/>
</dbReference>
<gene>
    <name evidence="2" type="ORF">GCM10023116_00570</name>
</gene>
<evidence type="ECO:0000313" key="2">
    <source>
        <dbReference type="EMBL" id="GAA4647795.1"/>
    </source>
</evidence>
<keyword evidence="3" id="KW-1185">Reference proteome</keyword>
<feature type="domain" description="IraD/Gp25-like" evidence="1">
    <location>
        <begin position="19"/>
        <end position="103"/>
    </location>
</feature>
<dbReference type="Proteomes" id="UP001500604">
    <property type="component" value="Unassembled WGS sequence"/>
</dbReference>
<proteinExistence type="predicted"/>
<accession>A0ABP8UY81</accession>